<dbReference type="Pfam" id="PF03060">
    <property type="entry name" value="NMO"/>
    <property type="match status" value="2"/>
</dbReference>
<dbReference type="PANTHER" id="PTHR32332">
    <property type="entry name" value="2-NITROPROPANE DIOXYGENASE"/>
    <property type="match status" value="1"/>
</dbReference>
<dbReference type="RefSeq" id="WP_212993422.1">
    <property type="nucleotide sequence ID" value="NZ_BAABEA010000047.1"/>
</dbReference>
<keyword evidence="5" id="KW-1185">Reference proteome</keyword>
<dbReference type="GO" id="GO:0018580">
    <property type="term" value="F:nitronate monooxygenase activity"/>
    <property type="evidence" value="ECO:0007669"/>
    <property type="project" value="InterPro"/>
</dbReference>
<dbReference type="EMBL" id="BOQL01000066">
    <property type="protein sequence ID" value="GIM77478.1"/>
    <property type="molecule type" value="Genomic_DNA"/>
</dbReference>
<evidence type="ECO:0000256" key="3">
    <source>
        <dbReference type="ARBA" id="ARBA00023002"/>
    </source>
</evidence>
<name>A0A919SUW4_9ACTN</name>
<evidence type="ECO:0000313" key="5">
    <source>
        <dbReference type="Proteomes" id="UP000681340"/>
    </source>
</evidence>
<keyword evidence="3" id="KW-0560">Oxidoreductase</keyword>
<organism evidence="4 5">
    <name type="scientific">Actinoplanes auranticolor</name>
    <dbReference type="NCBI Taxonomy" id="47988"/>
    <lineage>
        <taxon>Bacteria</taxon>
        <taxon>Bacillati</taxon>
        <taxon>Actinomycetota</taxon>
        <taxon>Actinomycetes</taxon>
        <taxon>Micromonosporales</taxon>
        <taxon>Micromonosporaceae</taxon>
        <taxon>Actinoplanes</taxon>
    </lineage>
</organism>
<evidence type="ECO:0000256" key="1">
    <source>
        <dbReference type="ARBA" id="ARBA00022630"/>
    </source>
</evidence>
<dbReference type="Gene3D" id="3.20.20.70">
    <property type="entry name" value="Aldolase class I"/>
    <property type="match status" value="1"/>
</dbReference>
<keyword evidence="2" id="KW-0288">FMN</keyword>
<keyword evidence="4" id="KW-0223">Dioxygenase</keyword>
<accession>A0A919SUW4</accession>
<comment type="caution">
    <text evidence="4">The sequence shown here is derived from an EMBL/GenBank/DDBJ whole genome shotgun (WGS) entry which is preliminary data.</text>
</comment>
<proteinExistence type="predicted"/>
<dbReference type="AlphaFoldDB" id="A0A919SUW4"/>
<reference evidence="4" key="1">
    <citation type="submission" date="2021-03" db="EMBL/GenBank/DDBJ databases">
        <title>Whole genome shotgun sequence of Actinoplanes auranticolor NBRC 12245.</title>
        <authorList>
            <person name="Komaki H."/>
            <person name="Tamura T."/>
        </authorList>
    </citation>
    <scope>NUCLEOTIDE SEQUENCE</scope>
    <source>
        <strain evidence="4">NBRC 12245</strain>
    </source>
</reference>
<dbReference type="Proteomes" id="UP000681340">
    <property type="component" value="Unassembled WGS sequence"/>
</dbReference>
<sequence>MTGGIRTPLCERLGIDVPIVQAPVGSAAGPELAAAVADAGGLGMLAVTWLGAEQARDGIRRVRRLTPRPFGVNLVLDFPVADTLDRCLAEGVPVVSTFWGDPGAVSGQIRAAGALHMHTVGGVAEAVHAAGCGVDIVVAQGWEAGGHVRGTTTTMVLVPAVVDAVAPVPVLAAGGISDGRGLAAALALGAQGAWLGTRFLASAEARSHPVHRQHLVDAGAEDTVHTHCFDDGWPGAAHRALRNGTLRRWEQAGSPSRPERPGEGDVVAVDGTGRAHHRYGDQIPLPGMTGDLTDLALYAGQSVELVRAVEPAGELIRRIAAQATAARPGAA</sequence>
<keyword evidence="1" id="KW-0285">Flavoprotein</keyword>
<evidence type="ECO:0000256" key="2">
    <source>
        <dbReference type="ARBA" id="ARBA00022643"/>
    </source>
</evidence>
<dbReference type="GO" id="GO:0051213">
    <property type="term" value="F:dioxygenase activity"/>
    <property type="evidence" value="ECO:0007669"/>
    <property type="project" value="UniProtKB-KW"/>
</dbReference>
<protein>
    <submittedName>
        <fullName evidence="4">2-nitropropane dioxygenase</fullName>
    </submittedName>
</protein>
<gene>
    <name evidence="4" type="ORF">Aau02nite_76140</name>
</gene>
<dbReference type="InterPro" id="IPR013785">
    <property type="entry name" value="Aldolase_TIM"/>
</dbReference>
<dbReference type="CDD" id="cd04730">
    <property type="entry name" value="NPD_like"/>
    <property type="match status" value="1"/>
</dbReference>
<evidence type="ECO:0000313" key="4">
    <source>
        <dbReference type="EMBL" id="GIM77478.1"/>
    </source>
</evidence>
<dbReference type="SUPFAM" id="SSF51412">
    <property type="entry name" value="Inosine monophosphate dehydrogenase (IMPDH)"/>
    <property type="match status" value="1"/>
</dbReference>
<dbReference type="InterPro" id="IPR004136">
    <property type="entry name" value="NMO"/>
</dbReference>
<dbReference type="PANTHER" id="PTHR32332:SF20">
    <property type="entry name" value="2-NITROPROPANE DIOXYGENASE-LIKE PROTEIN"/>
    <property type="match status" value="1"/>
</dbReference>